<dbReference type="Gene3D" id="3.40.50.2300">
    <property type="match status" value="2"/>
</dbReference>
<evidence type="ECO:0000313" key="5">
    <source>
        <dbReference type="EMBL" id="MCW1924634.1"/>
    </source>
</evidence>
<dbReference type="InterPro" id="IPR000524">
    <property type="entry name" value="Tscrpt_reg_HTH_GntR"/>
</dbReference>
<dbReference type="Proteomes" id="UP001320876">
    <property type="component" value="Unassembled WGS sequence"/>
</dbReference>
<keyword evidence="3" id="KW-0804">Transcription</keyword>
<accession>A0ABT3GM79</accession>
<evidence type="ECO:0000256" key="2">
    <source>
        <dbReference type="ARBA" id="ARBA00023125"/>
    </source>
</evidence>
<feature type="domain" description="HTH gntR-type" evidence="4">
    <location>
        <begin position="13"/>
        <end position="71"/>
    </location>
</feature>
<organism evidence="5 6">
    <name type="scientific">Luteolibacter arcticus</name>
    <dbReference type="NCBI Taxonomy" id="1581411"/>
    <lineage>
        <taxon>Bacteria</taxon>
        <taxon>Pseudomonadati</taxon>
        <taxon>Verrucomicrobiota</taxon>
        <taxon>Verrucomicrobiia</taxon>
        <taxon>Verrucomicrobiales</taxon>
        <taxon>Verrucomicrobiaceae</taxon>
        <taxon>Luteolibacter</taxon>
    </lineage>
</organism>
<dbReference type="InterPro" id="IPR036388">
    <property type="entry name" value="WH-like_DNA-bd_sf"/>
</dbReference>
<dbReference type="SUPFAM" id="SSF53822">
    <property type="entry name" value="Periplasmic binding protein-like I"/>
    <property type="match status" value="1"/>
</dbReference>
<comment type="caution">
    <text evidence="5">The sequence shown here is derived from an EMBL/GenBank/DDBJ whole genome shotgun (WGS) entry which is preliminary data.</text>
</comment>
<dbReference type="PANTHER" id="PTHR30146">
    <property type="entry name" value="LACI-RELATED TRANSCRIPTIONAL REPRESSOR"/>
    <property type="match status" value="1"/>
</dbReference>
<dbReference type="PANTHER" id="PTHR30146:SF155">
    <property type="entry name" value="ALANINE RACEMASE"/>
    <property type="match status" value="1"/>
</dbReference>
<dbReference type="EMBL" id="JAPDDT010000009">
    <property type="protein sequence ID" value="MCW1924634.1"/>
    <property type="molecule type" value="Genomic_DNA"/>
</dbReference>
<dbReference type="SMART" id="SM00345">
    <property type="entry name" value="HTH_GNTR"/>
    <property type="match status" value="1"/>
</dbReference>
<evidence type="ECO:0000313" key="6">
    <source>
        <dbReference type="Proteomes" id="UP001320876"/>
    </source>
</evidence>
<proteinExistence type="predicted"/>
<sequence length="359" mass="39516">MKAVRKHTLAAEAERELRAAILGGQFGKTLPGLRVLAQALGVSPPTVADALKTLVAEGLVTAGGPRRRMEVVAETGPRELLDRPDRILWFVTAVGVDKATHGITDMTSFLQQMLAGAGWQVRHRVLAFGYSENRSNQWDRMMEAERPDAMIAWGGRPALAKWATQRKLRTLFVGGATEGKEVTMFAVRSVDMVSHAVAELLALGHRRLFLPMCNRPASTVKAVRQAVAQPLRALGVKGQTKDLVPESSYQGGSVIEAMVLQALRSHSPTGWIFFDWREFLAAACVFRDLGLKVPDDLSMIVLSEDPVMTWYRPAPAHFRQPLETMAKEVVEWMLDESATGNRYFAADWFPGESLAAPKG</sequence>
<dbReference type="Pfam" id="PF00392">
    <property type="entry name" value="GntR"/>
    <property type="match status" value="1"/>
</dbReference>
<dbReference type="InterPro" id="IPR036390">
    <property type="entry name" value="WH_DNA-bd_sf"/>
</dbReference>
<name>A0ABT3GM79_9BACT</name>
<keyword evidence="2" id="KW-0238">DNA-binding</keyword>
<dbReference type="SUPFAM" id="SSF46785">
    <property type="entry name" value="Winged helix' DNA-binding domain"/>
    <property type="match status" value="1"/>
</dbReference>
<protein>
    <submittedName>
        <fullName evidence="5">Substrate-binding domain-containing protein</fullName>
    </submittedName>
</protein>
<dbReference type="InterPro" id="IPR028082">
    <property type="entry name" value="Peripla_BP_I"/>
</dbReference>
<evidence type="ECO:0000256" key="3">
    <source>
        <dbReference type="ARBA" id="ARBA00023163"/>
    </source>
</evidence>
<dbReference type="RefSeq" id="WP_264488743.1">
    <property type="nucleotide sequence ID" value="NZ_JAPDDT010000009.1"/>
</dbReference>
<dbReference type="Gene3D" id="1.10.10.10">
    <property type="entry name" value="Winged helix-like DNA-binding domain superfamily/Winged helix DNA-binding domain"/>
    <property type="match status" value="1"/>
</dbReference>
<keyword evidence="6" id="KW-1185">Reference proteome</keyword>
<dbReference type="Pfam" id="PF13377">
    <property type="entry name" value="Peripla_BP_3"/>
    <property type="match status" value="1"/>
</dbReference>
<dbReference type="InterPro" id="IPR046335">
    <property type="entry name" value="LacI/GalR-like_sensor"/>
</dbReference>
<reference evidence="5 6" key="1">
    <citation type="submission" date="2022-10" db="EMBL/GenBank/DDBJ databases">
        <title>Luteolibacter arcticus strain CCTCC AB 2014275, whole genome shotgun sequencing project.</title>
        <authorList>
            <person name="Zhao G."/>
            <person name="Shen L."/>
        </authorList>
    </citation>
    <scope>NUCLEOTIDE SEQUENCE [LARGE SCALE GENOMIC DNA]</scope>
    <source>
        <strain evidence="5 6">CCTCC AB 2014275</strain>
    </source>
</reference>
<evidence type="ECO:0000256" key="1">
    <source>
        <dbReference type="ARBA" id="ARBA00023015"/>
    </source>
</evidence>
<evidence type="ECO:0000259" key="4">
    <source>
        <dbReference type="SMART" id="SM00345"/>
    </source>
</evidence>
<gene>
    <name evidence="5" type="ORF">OKA05_18865</name>
</gene>
<keyword evidence="1" id="KW-0805">Transcription regulation</keyword>